<proteinExistence type="predicted"/>
<sequence>MFVYYGVEYFSIGKVGSLLRMAILFESMMNSQVVLLMVLLVSLALIQVAWSAPQNDAPNILSDIINRIQNGKLMLVSSKALLSQQTGLTMTLKGRTNLCIVYWVWLQAGLYRVAFQVRTLDKVASRRENR</sequence>
<name>A0ABN7NIL0_TIMPD</name>
<gene>
    <name evidence="1" type="ORF">TPAB3V08_LOCUS1411</name>
</gene>
<organism evidence="1 2">
    <name type="scientific">Timema podura</name>
    <name type="common">Walking stick</name>
    <dbReference type="NCBI Taxonomy" id="61482"/>
    <lineage>
        <taxon>Eukaryota</taxon>
        <taxon>Metazoa</taxon>
        <taxon>Ecdysozoa</taxon>
        <taxon>Arthropoda</taxon>
        <taxon>Hexapoda</taxon>
        <taxon>Insecta</taxon>
        <taxon>Pterygota</taxon>
        <taxon>Neoptera</taxon>
        <taxon>Polyneoptera</taxon>
        <taxon>Phasmatodea</taxon>
        <taxon>Timematodea</taxon>
        <taxon>Timematoidea</taxon>
        <taxon>Timematidae</taxon>
        <taxon>Timema</taxon>
    </lineage>
</organism>
<protein>
    <submittedName>
        <fullName evidence="1">Uncharacterized protein</fullName>
    </submittedName>
</protein>
<evidence type="ECO:0000313" key="2">
    <source>
        <dbReference type="Proteomes" id="UP001153148"/>
    </source>
</evidence>
<comment type="caution">
    <text evidence="1">The sequence shown here is derived from an EMBL/GenBank/DDBJ whole genome shotgun (WGS) entry which is preliminary data.</text>
</comment>
<dbReference type="Proteomes" id="UP001153148">
    <property type="component" value="Unassembled WGS sequence"/>
</dbReference>
<reference evidence="1" key="1">
    <citation type="submission" date="2021-03" db="EMBL/GenBank/DDBJ databases">
        <authorList>
            <person name="Tran Van P."/>
        </authorList>
    </citation>
    <scope>NUCLEOTIDE SEQUENCE</scope>
</reference>
<keyword evidence="2" id="KW-1185">Reference proteome</keyword>
<dbReference type="EMBL" id="CAJPIN010001270">
    <property type="protein sequence ID" value="CAG2054382.1"/>
    <property type="molecule type" value="Genomic_DNA"/>
</dbReference>
<accession>A0ABN7NIL0</accession>
<evidence type="ECO:0000313" key="1">
    <source>
        <dbReference type="EMBL" id="CAG2054382.1"/>
    </source>
</evidence>